<evidence type="ECO:0000256" key="5">
    <source>
        <dbReference type="ARBA" id="ARBA00022741"/>
    </source>
</evidence>
<dbReference type="Gene3D" id="3.40.1160.10">
    <property type="entry name" value="Acetylglutamate kinase-like"/>
    <property type="match status" value="1"/>
</dbReference>
<reference evidence="11" key="1">
    <citation type="submission" date="2020-08" db="EMBL/GenBank/DDBJ databases">
        <title>Genome public.</title>
        <authorList>
            <person name="Liu C."/>
            <person name="Sun Q."/>
        </authorList>
    </citation>
    <scope>NUCLEOTIDE SEQUENCE</scope>
    <source>
        <strain evidence="11">NSJ-32</strain>
    </source>
</reference>
<dbReference type="InterPro" id="IPR001048">
    <property type="entry name" value="Asp/Glu/Uridylate_kinase"/>
</dbReference>
<keyword evidence="2 9" id="KW-0055">Arginine biosynthesis</keyword>
<keyword evidence="7 9" id="KW-0067">ATP-binding</keyword>
<evidence type="ECO:0000256" key="3">
    <source>
        <dbReference type="ARBA" id="ARBA00022605"/>
    </source>
</evidence>
<dbReference type="GO" id="GO:0042450">
    <property type="term" value="P:L-arginine biosynthetic process via ornithine"/>
    <property type="evidence" value="ECO:0007669"/>
    <property type="project" value="UniProtKB-UniRule"/>
</dbReference>
<dbReference type="AlphaFoldDB" id="A0A926DVL4"/>
<comment type="function">
    <text evidence="9">Catalyzes the ATP-dependent phosphorylation of N-acetyl-L-glutamate.</text>
</comment>
<dbReference type="HAMAP" id="MF_00082">
    <property type="entry name" value="ArgB"/>
    <property type="match status" value="1"/>
</dbReference>
<dbReference type="InterPro" id="IPR004662">
    <property type="entry name" value="AcgluKinase_fam"/>
</dbReference>
<feature type="site" description="Transition state stabilizer" evidence="9">
    <location>
        <position position="244"/>
    </location>
</feature>
<dbReference type="InterPro" id="IPR041727">
    <property type="entry name" value="NAGK-C"/>
</dbReference>
<protein>
    <recommendedName>
        <fullName evidence="9">Acetylglutamate kinase</fullName>
        <ecNumber evidence="9">2.7.2.8</ecNumber>
    </recommendedName>
    <alternativeName>
        <fullName evidence="9">N-acetyl-L-glutamate 5-phosphotransferase</fullName>
    </alternativeName>
    <alternativeName>
        <fullName evidence="9">NAG kinase</fullName>
        <shortName evidence="9">NAGK</shortName>
    </alternativeName>
</protein>
<comment type="caution">
    <text evidence="11">The sequence shown here is derived from an EMBL/GenBank/DDBJ whole genome shotgun (WGS) entry which is preliminary data.</text>
</comment>
<dbReference type="PIRSF" id="PIRSF000728">
    <property type="entry name" value="NAGK"/>
    <property type="match status" value="1"/>
</dbReference>
<dbReference type="PANTHER" id="PTHR23342">
    <property type="entry name" value="N-ACETYLGLUTAMATE SYNTHASE"/>
    <property type="match status" value="1"/>
</dbReference>
<evidence type="ECO:0000259" key="10">
    <source>
        <dbReference type="Pfam" id="PF00696"/>
    </source>
</evidence>
<dbReference type="Proteomes" id="UP000657006">
    <property type="component" value="Unassembled WGS sequence"/>
</dbReference>
<organism evidence="11 12">
    <name type="scientific">Bianquea renquensis</name>
    <dbReference type="NCBI Taxonomy" id="2763661"/>
    <lineage>
        <taxon>Bacteria</taxon>
        <taxon>Bacillati</taxon>
        <taxon>Bacillota</taxon>
        <taxon>Clostridia</taxon>
        <taxon>Eubacteriales</taxon>
        <taxon>Bianqueaceae</taxon>
        <taxon>Bianquea</taxon>
    </lineage>
</organism>
<dbReference type="InterPro" id="IPR037528">
    <property type="entry name" value="ArgB"/>
</dbReference>
<dbReference type="EC" id="2.7.2.8" evidence="9"/>
<gene>
    <name evidence="9 11" type="primary">argB</name>
    <name evidence="11" type="ORF">H8730_14030</name>
</gene>
<feature type="binding site" evidence="9">
    <location>
        <begin position="64"/>
        <end position="65"/>
    </location>
    <ligand>
        <name>substrate</name>
    </ligand>
</feature>
<keyword evidence="9" id="KW-0963">Cytoplasm</keyword>
<evidence type="ECO:0000256" key="1">
    <source>
        <dbReference type="ARBA" id="ARBA00004828"/>
    </source>
</evidence>
<evidence type="ECO:0000256" key="7">
    <source>
        <dbReference type="ARBA" id="ARBA00022840"/>
    </source>
</evidence>
<feature type="domain" description="Aspartate/glutamate/uridylate kinase" evidence="10">
    <location>
        <begin position="25"/>
        <end position="263"/>
    </location>
</feature>
<keyword evidence="6 9" id="KW-0418">Kinase</keyword>
<dbReference type="PRINTS" id="PR00474">
    <property type="entry name" value="GLU5KINASE"/>
</dbReference>
<dbReference type="EMBL" id="JACRSQ010000027">
    <property type="protein sequence ID" value="MBC8544662.1"/>
    <property type="molecule type" value="Genomic_DNA"/>
</dbReference>
<feature type="binding site" evidence="9">
    <location>
        <position position="86"/>
    </location>
    <ligand>
        <name>substrate</name>
    </ligand>
</feature>
<dbReference type="GO" id="GO:0005737">
    <property type="term" value="C:cytoplasm"/>
    <property type="evidence" value="ECO:0007669"/>
    <property type="project" value="UniProtKB-SubCell"/>
</dbReference>
<proteinExistence type="inferred from homology"/>
<evidence type="ECO:0000313" key="12">
    <source>
        <dbReference type="Proteomes" id="UP000657006"/>
    </source>
</evidence>
<comment type="pathway">
    <text evidence="1 9">Amino-acid biosynthesis; L-arginine biosynthesis; N(2)-acetyl-L-ornithine from L-glutamate: step 2/4.</text>
</comment>
<dbReference type="CDD" id="cd04250">
    <property type="entry name" value="AAK_NAGK-C"/>
    <property type="match status" value="1"/>
</dbReference>
<dbReference type="Pfam" id="PF00696">
    <property type="entry name" value="AA_kinase"/>
    <property type="match status" value="1"/>
</dbReference>
<evidence type="ECO:0000313" key="11">
    <source>
        <dbReference type="EMBL" id="MBC8544662.1"/>
    </source>
</evidence>
<comment type="subcellular location">
    <subcellularLocation>
        <location evidence="9">Cytoplasm</location>
    </subcellularLocation>
</comment>
<sequence length="295" mass="31708">MEDYLEKATTLVEAMPYIKEFAGAVVVIKYGGAAMINETIKASVMEDIALMKLVGMKPVIVHGGGPEINQMLDSIGKKSEFRGGLRVTDEETVNIVEMVLAGKVNKSIVQLLQKQGITAAGLCGKDGDMLMCEKNMPNGEDIGFVGKIVKVNPDLIFTMLDAGFTPVIAPIGTDDLGQSYNINADFAAVHIAKALKARKLVFLTDVSGVLHDVKDPQSFIPEMGAKTAMQYLKDGTVSGGMIPKVTCCLEAIQGGVQHVHILDGRIEHCLLLEFFTARGIGTLIINDLTKKEEAV</sequence>
<evidence type="ECO:0000256" key="6">
    <source>
        <dbReference type="ARBA" id="ARBA00022777"/>
    </source>
</evidence>
<dbReference type="GO" id="GO:0005524">
    <property type="term" value="F:ATP binding"/>
    <property type="evidence" value="ECO:0007669"/>
    <property type="project" value="UniProtKB-UniRule"/>
</dbReference>
<evidence type="ECO:0000256" key="8">
    <source>
        <dbReference type="ARBA" id="ARBA00048141"/>
    </source>
</evidence>
<comment type="similarity">
    <text evidence="9">Belongs to the acetylglutamate kinase family. ArgB subfamily.</text>
</comment>
<dbReference type="GO" id="GO:0003991">
    <property type="term" value="F:acetylglutamate kinase activity"/>
    <property type="evidence" value="ECO:0007669"/>
    <property type="project" value="UniProtKB-UniRule"/>
</dbReference>
<comment type="catalytic activity">
    <reaction evidence="8 9">
        <text>N-acetyl-L-glutamate + ATP = N-acetyl-L-glutamyl 5-phosphate + ADP</text>
        <dbReference type="Rhea" id="RHEA:14629"/>
        <dbReference type="ChEBI" id="CHEBI:30616"/>
        <dbReference type="ChEBI" id="CHEBI:44337"/>
        <dbReference type="ChEBI" id="CHEBI:57936"/>
        <dbReference type="ChEBI" id="CHEBI:456216"/>
        <dbReference type="EC" id="2.7.2.8"/>
    </reaction>
</comment>
<keyword evidence="4 9" id="KW-0808">Transferase</keyword>
<dbReference type="InterPro" id="IPR001057">
    <property type="entry name" value="Glu/AcGlu_kinase"/>
</dbReference>
<evidence type="ECO:0000256" key="9">
    <source>
        <dbReference type="HAMAP-Rule" id="MF_00082"/>
    </source>
</evidence>
<keyword evidence="3 9" id="KW-0028">Amino-acid biosynthesis</keyword>
<keyword evidence="5 9" id="KW-0547">Nucleotide-binding</keyword>
<evidence type="ECO:0000256" key="2">
    <source>
        <dbReference type="ARBA" id="ARBA00022571"/>
    </source>
</evidence>
<dbReference type="InterPro" id="IPR036393">
    <property type="entry name" value="AceGlu_kinase-like_sf"/>
</dbReference>
<dbReference type="SUPFAM" id="SSF53633">
    <property type="entry name" value="Carbamate kinase-like"/>
    <property type="match status" value="1"/>
</dbReference>
<dbReference type="RefSeq" id="WP_177713630.1">
    <property type="nucleotide sequence ID" value="NZ_JACRSQ010000027.1"/>
</dbReference>
<dbReference type="PANTHER" id="PTHR23342:SF0">
    <property type="entry name" value="N-ACETYLGLUTAMATE SYNTHASE, MITOCHONDRIAL"/>
    <property type="match status" value="1"/>
</dbReference>
<name>A0A926DVL4_9FIRM</name>
<keyword evidence="12" id="KW-1185">Reference proteome</keyword>
<dbReference type="FunFam" id="3.40.1160.10:FF:000004">
    <property type="entry name" value="Acetylglutamate kinase"/>
    <property type="match status" value="1"/>
</dbReference>
<feature type="site" description="Transition state stabilizer" evidence="9">
    <location>
        <position position="29"/>
    </location>
</feature>
<feature type="binding site" evidence="9">
    <location>
        <position position="181"/>
    </location>
    <ligand>
        <name>substrate</name>
    </ligand>
</feature>
<evidence type="ECO:0000256" key="4">
    <source>
        <dbReference type="ARBA" id="ARBA00022679"/>
    </source>
</evidence>
<dbReference type="NCBIfam" id="TIGR00761">
    <property type="entry name" value="argB"/>
    <property type="match status" value="1"/>
</dbReference>
<accession>A0A926DVL4</accession>